<sequence length="159" mass="17493">MSQSLKEQMEEHDGGVSRLIPLSLKYWAKAYASANYKCKDTKTGGGAGYDSICSTVGTVEKTPEYACYDSSVNRIMAIIGWHNVLGIGIPDELDNSVEENKRMLRAIMETLENQFINVESTPVMPNVAATEEMVHINELSGVDFNIDNFLVFSPDSGSC</sequence>
<name>A0AAV7X3P6_9NEOP</name>
<proteinExistence type="predicted"/>
<comment type="caution">
    <text evidence="1">The sequence shown here is derived from an EMBL/GenBank/DDBJ whole genome shotgun (WGS) entry which is preliminary data.</text>
</comment>
<reference evidence="1" key="1">
    <citation type="submission" date="2022-12" db="EMBL/GenBank/DDBJ databases">
        <title>Chromosome-level genome assembly of the bean flower thrips Megalurothrips usitatus.</title>
        <authorList>
            <person name="Ma L."/>
            <person name="Liu Q."/>
            <person name="Li H."/>
            <person name="Cai W."/>
        </authorList>
    </citation>
    <scope>NUCLEOTIDE SEQUENCE</scope>
    <source>
        <strain evidence="1">Cailab_2022a</strain>
    </source>
</reference>
<keyword evidence="2" id="KW-1185">Reference proteome</keyword>
<dbReference type="AlphaFoldDB" id="A0AAV7X3P6"/>
<dbReference type="Proteomes" id="UP001075354">
    <property type="component" value="Unassembled WGS sequence"/>
</dbReference>
<gene>
    <name evidence="1" type="ORF">ONE63_011281</name>
</gene>
<protein>
    <submittedName>
        <fullName evidence="1">Uncharacterized protein</fullName>
    </submittedName>
</protein>
<organism evidence="1 2">
    <name type="scientific">Megalurothrips usitatus</name>
    <name type="common">bean blossom thrips</name>
    <dbReference type="NCBI Taxonomy" id="439358"/>
    <lineage>
        <taxon>Eukaryota</taxon>
        <taxon>Metazoa</taxon>
        <taxon>Ecdysozoa</taxon>
        <taxon>Arthropoda</taxon>
        <taxon>Hexapoda</taxon>
        <taxon>Insecta</taxon>
        <taxon>Pterygota</taxon>
        <taxon>Neoptera</taxon>
        <taxon>Paraneoptera</taxon>
        <taxon>Thysanoptera</taxon>
        <taxon>Terebrantia</taxon>
        <taxon>Thripoidea</taxon>
        <taxon>Thripidae</taxon>
        <taxon>Megalurothrips</taxon>
    </lineage>
</organism>
<dbReference type="EMBL" id="JAPTSV010000786">
    <property type="protein sequence ID" value="KAJ1519038.1"/>
    <property type="molecule type" value="Genomic_DNA"/>
</dbReference>
<accession>A0AAV7X3P6</accession>
<evidence type="ECO:0000313" key="1">
    <source>
        <dbReference type="EMBL" id="KAJ1519038.1"/>
    </source>
</evidence>
<evidence type="ECO:0000313" key="2">
    <source>
        <dbReference type="Proteomes" id="UP001075354"/>
    </source>
</evidence>